<dbReference type="EMBL" id="UINC01010928">
    <property type="protein sequence ID" value="SVA48429.1"/>
    <property type="molecule type" value="Genomic_DNA"/>
</dbReference>
<evidence type="ECO:0000256" key="1">
    <source>
        <dbReference type="ARBA" id="ARBA00023239"/>
    </source>
</evidence>
<proteinExistence type="predicted"/>
<dbReference type="SUPFAM" id="SSF51556">
    <property type="entry name" value="Metallo-dependent hydrolases"/>
    <property type="match status" value="1"/>
</dbReference>
<dbReference type="Gene3D" id="3.20.20.140">
    <property type="entry name" value="Metal-dependent hydrolases"/>
    <property type="match status" value="1"/>
</dbReference>
<dbReference type="PANTHER" id="PTHR21240:SF28">
    <property type="entry name" value="ISO-OROTATE DECARBOXYLASE (EUROFUNG)"/>
    <property type="match status" value="1"/>
</dbReference>
<reference evidence="3" key="1">
    <citation type="submission" date="2018-05" db="EMBL/GenBank/DDBJ databases">
        <authorList>
            <person name="Lanie J.A."/>
            <person name="Ng W.-L."/>
            <person name="Kazmierczak K.M."/>
            <person name="Andrzejewski T.M."/>
            <person name="Davidsen T.M."/>
            <person name="Wayne K.J."/>
            <person name="Tettelin H."/>
            <person name="Glass J.I."/>
            <person name="Rusch D."/>
            <person name="Podicherti R."/>
            <person name="Tsui H.-C.T."/>
            <person name="Winkler M.E."/>
        </authorList>
    </citation>
    <scope>NUCLEOTIDE SEQUENCE</scope>
</reference>
<dbReference type="GO" id="GO:0016831">
    <property type="term" value="F:carboxy-lyase activity"/>
    <property type="evidence" value="ECO:0007669"/>
    <property type="project" value="InterPro"/>
</dbReference>
<sequence length="324" mass="35495">MIIDTHAHFTPQAMLASLKSEANQFPNVELLHQDDSYQLVFAGLSPTRPLSPKLRETEQRLTWMDEQSIDQQIVGGWLDSFGYELSGEEGEAWSRFLNEFQMSGTDNNSRLTPLATVPLQDGKRAAKVLEEALAGGFKGTMIGTQPKGSQGNLDDPDLDPFWEAANSLGATIYLHPMFGCGDPRLLDYDMINAVGRGTDTTTAVARMLFAGHFLKYPNMNFILSHGGGAIPYMLGRLARNHEIHPGKYADPIAGFKKLYFDSVLFAPNTLNYLCSCCGADRVMLGSDYPFPIGDGAPLKIIASADLDDTQKQMILGDTAAGLFF</sequence>
<dbReference type="PANTHER" id="PTHR21240">
    <property type="entry name" value="2-AMINO-3-CARBOXYLMUCONATE-6-SEMIALDEHYDE DECARBOXYLASE"/>
    <property type="match status" value="1"/>
</dbReference>
<dbReference type="AlphaFoldDB" id="A0A381W7A5"/>
<protein>
    <recommendedName>
        <fullName evidence="2">Amidohydrolase-related domain-containing protein</fullName>
    </recommendedName>
</protein>
<name>A0A381W7A5_9ZZZZ</name>
<organism evidence="3">
    <name type="scientific">marine metagenome</name>
    <dbReference type="NCBI Taxonomy" id="408172"/>
    <lineage>
        <taxon>unclassified sequences</taxon>
        <taxon>metagenomes</taxon>
        <taxon>ecological metagenomes</taxon>
    </lineage>
</organism>
<dbReference type="InterPro" id="IPR032466">
    <property type="entry name" value="Metal_Hydrolase"/>
</dbReference>
<dbReference type="GO" id="GO:0016787">
    <property type="term" value="F:hydrolase activity"/>
    <property type="evidence" value="ECO:0007669"/>
    <property type="project" value="InterPro"/>
</dbReference>
<evidence type="ECO:0000313" key="3">
    <source>
        <dbReference type="EMBL" id="SVA48429.1"/>
    </source>
</evidence>
<keyword evidence="1" id="KW-0456">Lyase</keyword>
<dbReference type="GO" id="GO:0019748">
    <property type="term" value="P:secondary metabolic process"/>
    <property type="evidence" value="ECO:0007669"/>
    <property type="project" value="TreeGrafter"/>
</dbReference>
<dbReference type="InterPro" id="IPR032465">
    <property type="entry name" value="ACMSD"/>
</dbReference>
<dbReference type="GO" id="GO:0005737">
    <property type="term" value="C:cytoplasm"/>
    <property type="evidence" value="ECO:0007669"/>
    <property type="project" value="TreeGrafter"/>
</dbReference>
<feature type="domain" description="Amidohydrolase-related" evidence="2">
    <location>
        <begin position="3"/>
        <end position="323"/>
    </location>
</feature>
<evidence type="ECO:0000259" key="2">
    <source>
        <dbReference type="Pfam" id="PF04909"/>
    </source>
</evidence>
<dbReference type="Pfam" id="PF04909">
    <property type="entry name" value="Amidohydro_2"/>
    <property type="match status" value="1"/>
</dbReference>
<gene>
    <name evidence="3" type="ORF">METZ01_LOCUS101283</name>
</gene>
<accession>A0A381W7A5</accession>
<dbReference type="InterPro" id="IPR006680">
    <property type="entry name" value="Amidohydro-rel"/>
</dbReference>